<protein>
    <submittedName>
        <fullName evidence="1">Uncharacterized protein</fullName>
    </submittedName>
</protein>
<accession>A0A427B019</accession>
<gene>
    <name evidence="1" type="ORF">B296_00021192</name>
</gene>
<dbReference type="AlphaFoldDB" id="A0A427B019"/>
<sequence>MSSQIGVSGGGRSSVSESLFGLETWVLSCHCDPRVLTYKKATSRWRRPMWPLQRSSQCPELVLNVFTSRRVREASPPQAGVSALSLSVRPGRLVCLLEHHLSGRDGRHTYLVIAYQADTGRGAVRRSSFNDPRWDLRYCDSWVTTMPYRLGSMPNRADVGLQHWHGLLS</sequence>
<reference evidence="1 2" key="1">
    <citation type="journal article" date="2014" name="Agronomy (Basel)">
        <title>A Draft Genome Sequence for Ensete ventricosum, the Drought-Tolerant Tree Against Hunger.</title>
        <authorList>
            <person name="Harrison J."/>
            <person name="Moore K.A."/>
            <person name="Paszkiewicz K."/>
            <person name="Jones T."/>
            <person name="Grant M."/>
            <person name="Ambacheew D."/>
            <person name="Muzemil S."/>
            <person name="Studholme D.J."/>
        </authorList>
    </citation>
    <scope>NUCLEOTIDE SEQUENCE [LARGE SCALE GENOMIC DNA]</scope>
</reference>
<name>A0A427B019_ENSVE</name>
<evidence type="ECO:0000313" key="1">
    <source>
        <dbReference type="EMBL" id="RRT81839.1"/>
    </source>
</evidence>
<organism evidence="1 2">
    <name type="scientific">Ensete ventricosum</name>
    <name type="common">Abyssinian banana</name>
    <name type="synonym">Musa ensete</name>
    <dbReference type="NCBI Taxonomy" id="4639"/>
    <lineage>
        <taxon>Eukaryota</taxon>
        <taxon>Viridiplantae</taxon>
        <taxon>Streptophyta</taxon>
        <taxon>Embryophyta</taxon>
        <taxon>Tracheophyta</taxon>
        <taxon>Spermatophyta</taxon>
        <taxon>Magnoliopsida</taxon>
        <taxon>Liliopsida</taxon>
        <taxon>Zingiberales</taxon>
        <taxon>Musaceae</taxon>
        <taxon>Ensete</taxon>
    </lineage>
</organism>
<dbReference type="EMBL" id="AMZH03000814">
    <property type="protein sequence ID" value="RRT81839.1"/>
    <property type="molecule type" value="Genomic_DNA"/>
</dbReference>
<evidence type="ECO:0000313" key="2">
    <source>
        <dbReference type="Proteomes" id="UP000287651"/>
    </source>
</evidence>
<dbReference type="Proteomes" id="UP000287651">
    <property type="component" value="Unassembled WGS sequence"/>
</dbReference>
<comment type="caution">
    <text evidence="1">The sequence shown here is derived from an EMBL/GenBank/DDBJ whole genome shotgun (WGS) entry which is preliminary data.</text>
</comment>
<proteinExistence type="predicted"/>